<dbReference type="EMBL" id="JBHUOJ010000008">
    <property type="protein sequence ID" value="MFD2832521.1"/>
    <property type="molecule type" value="Genomic_DNA"/>
</dbReference>
<reference evidence="2" key="1">
    <citation type="journal article" date="2019" name="Int. J. Syst. Evol. Microbiol.">
        <title>The Global Catalogue of Microorganisms (GCM) 10K type strain sequencing project: providing services to taxonomists for standard genome sequencing and annotation.</title>
        <authorList>
            <consortium name="The Broad Institute Genomics Platform"/>
            <consortium name="The Broad Institute Genome Sequencing Center for Infectious Disease"/>
            <person name="Wu L."/>
            <person name="Ma J."/>
        </authorList>
    </citation>
    <scope>NUCLEOTIDE SEQUENCE [LARGE SCALE GENOMIC DNA]</scope>
    <source>
        <strain evidence="2">KCTC 52925</strain>
    </source>
</reference>
<protein>
    <recommendedName>
        <fullName evidence="3">Glycosyltransferase 2-like domain-containing protein</fullName>
    </recommendedName>
</protein>
<comment type="caution">
    <text evidence="1">The sequence shown here is derived from an EMBL/GenBank/DDBJ whole genome shotgun (WGS) entry which is preliminary data.</text>
</comment>
<dbReference type="RefSeq" id="WP_251742899.1">
    <property type="nucleotide sequence ID" value="NZ_JBHUOJ010000008.1"/>
</dbReference>
<evidence type="ECO:0000313" key="2">
    <source>
        <dbReference type="Proteomes" id="UP001597438"/>
    </source>
</evidence>
<dbReference type="SUPFAM" id="SSF53448">
    <property type="entry name" value="Nucleotide-diphospho-sugar transferases"/>
    <property type="match status" value="1"/>
</dbReference>
<gene>
    <name evidence="1" type="ORF">ACFSYS_04425</name>
</gene>
<dbReference type="Gene3D" id="3.90.550.10">
    <property type="entry name" value="Spore Coat Polysaccharide Biosynthesis Protein SpsA, Chain A"/>
    <property type="match status" value="1"/>
</dbReference>
<organism evidence="1 2">
    <name type="scientific">Christiangramia antarctica</name>
    <dbReference type="NCBI Taxonomy" id="2058158"/>
    <lineage>
        <taxon>Bacteria</taxon>
        <taxon>Pseudomonadati</taxon>
        <taxon>Bacteroidota</taxon>
        <taxon>Flavobacteriia</taxon>
        <taxon>Flavobacteriales</taxon>
        <taxon>Flavobacteriaceae</taxon>
        <taxon>Christiangramia</taxon>
    </lineage>
</organism>
<dbReference type="InterPro" id="IPR029044">
    <property type="entry name" value="Nucleotide-diphossugar_trans"/>
</dbReference>
<evidence type="ECO:0008006" key="3">
    <source>
        <dbReference type="Google" id="ProtNLM"/>
    </source>
</evidence>
<accession>A0ABW5X0A1</accession>
<name>A0ABW5X0A1_9FLAO</name>
<sequence length="97" mass="11138">MLKSRLFPRKTGTRNQNNAEALKVIIPDYNEEDSIAKVIAEIPEIVKEVIVVNNSSINITKTNVSNTGGTVLQENRMAYGFAFLKEWIIQHRRIYKF</sequence>
<dbReference type="Proteomes" id="UP001597438">
    <property type="component" value="Unassembled WGS sequence"/>
</dbReference>
<proteinExistence type="predicted"/>
<keyword evidence="2" id="KW-1185">Reference proteome</keyword>
<evidence type="ECO:0000313" key="1">
    <source>
        <dbReference type="EMBL" id="MFD2832521.1"/>
    </source>
</evidence>